<sequence length="80" mass="9312">MSQEKVERYKKSKINRKAQVQKEKRIKMAKRVAYSLVGLCLIAWCGISTVRYIENRKPVESVEVDYTEVNNYLNGIESAE</sequence>
<name>A0ABT1E6F7_9FIRM</name>
<dbReference type="RefSeq" id="WP_262065129.1">
    <property type="nucleotide sequence ID" value="NZ_JAMXOD010000003.1"/>
</dbReference>
<dbReference type="EMBL" id="JAMZFW010000003">
    <property type="protein sequence ID" value="MCP1101343.1"/>
    <property type="molecule type" value="Genomic_DNA"/>
</dbReference>
<evidence type="ECO:0000256" key="1">
    <source>
        <dbReference type="SAM" id="Phobius"/>
    </source>
</evidence>
<dbReference type="Proteomes" id="UP001523566">
    <property type="component" value="Unassembled WGS sequence"/>
</dbReference>
<accession>A0ABT1E6F7</accession>
<keyword evidence="1" id="KW-1133">Transmembrane helix</keyword>
<keyword evidence="1" id="KW-0812">Transmembrane</keyword>
<reference evidence="2 3" key="1">
    <citation type="journal article" date="2022" name="Genome Biol. Evol.">
        <title>Host diet, physiology and behaviors set the stage for Lachnospiraceae cladogenesis.</title>
        <authorList>
            <person name="Vera-Ponce De Leon A."/>
            <person name="Schneider M."/>
            <person name="Jahnes B.C."/>
            <person name="Sadowski V."/>
            <person name="Camuy-Velez L.A."/>
            <person name="Duan J."/>
            <person name="Sabree Z.L."/>
        </authorList>
    </citation>
    <scope>NUCLEOTIDE SEQUENCE [LARGE SCALE GENOMIC DNA]</scope>
    <source>
        <strain evidence="2 3">PAL113</strain>
    </source>
</reference>
<comment type="caution">
    <text evidence="2">The sequence shown here is derived from an EMBL/GenBank/DDBJ whole genome shotgun (WGS) entry which is preliminary data.</text>
</comment>
<protein>
    <submittedName>
        <fullName evidence="2">Uncharacterized protein</fullName>
    </submittedName>
</protein>
<organism evidence="2 3">
    <name type="scientific">Aequitasia blattaphilus</name>
    <dbReference type="NCBI Taxonomy" id="2949332"/>
    <lineage>
        <taxon>Bacteria</taxon>
        <taxon>Bacillati</taxon>
        <taxon>Bacillota</taxon>
        <taxon>Clostridia</taxon>
        <taxon>Lachnospirales</taxon>
        <taxon>Lachnospiraceae</taxon>
        <taxon>Aequitasia</taxon>
    </lineage>
</organism>
<feature type="transmembrane region" description="Helical" evidence="1">
    <location>
        <begin position="32"/>
        <end position="53"/>
    </location>
</feature>
<evidence type="ECO:0000313" key="3">
    <source>
        <dbReference type="Proteomes" id="UP001523566"/>
    </source>
</evidence>
<keyword evidence="3" id="KW-1185">Reference proteome</keyword>
<proteinExistence type="predicted"/>
<evidence type="ECO:0000313" key="2">
    <source>
        <dbReference type="EMBL" id="MCP1101343.1"/>
    </source>
</evidence>
<keyword evidence="1" id="KW-0472">Membrane</keyword>
<gene>
    <name evidence="2" type="ORF">NK125_02815</name>
</gene>